<organism evidence="1 2">
    <name type="scientific">Rotaria magnacalcarata</name>
    <dbReference type="NCBI Taxonomy" id="392030"/>
    <lineage>
        <taxon>Eukaryota</taxon>
        <taxon>Metazoa</taxon>
        <taxon>Spiralia</taxon>
        <taxon>Gnathifera</taxon>
        <taxon>Rotifera</taxon>
        <taxon>Eurotatoria</taxon>
        <taxon>Bdelloidea</taxon>
        <taxon>Philodinida</taxon>
        <taxon>Philodinidae</taxon>
        <taxon>Rotaria</taxon>
    </lineage>
</organism>
<dbReference type="AlphaFoldDB" id="A0A8S2UNT9"/>
<accession>A0A8S2UNT9</accession>
<gene>
    <name evidence="1" type="ORF">BYL167_LOCUS29198</name>
</gene>
<reference evidence="1" key="1">
    <citation type="submission" date="2021-02" db="EMBL/GenBank/DDBJ databases">
        <authorList>
            <person name="Nowell W R."/>
        </authorList>
    </citation>
    <scope>NUCLEOTIDE SEQUENCE</scope>
</reference>
<feature type="non-terminal residue" evidence="1">
    <location>
        <position position="27"/>
    </location>
</feature>
<protein>
    <submittedName>
        <fullName evidence="1">Uncharacterized protein</fullName>
    </submittedName>
</protein>
<name>A0A8S2UNT9_9BILA</name>
<comment type="caution">
    <text evidence="1">The sequence shown here is derived from an EMBL/GenBank/DDBJ whole genome shotgun (WGS) entry which is preliminary data.</text>
</comment>
<sequence length="27" mass="3089">MGEEHSQTKDSIIEIGKLRHDTIHASR</sequence>
<proteinExistence type="predicted"/>
<evidence type="ECO:0000313" key="1">
    <source>
        <dbReference type="EMBL" id="CAF4343594.1"/>
    </source>
</evidence>
<dbReference type="Proteomes" id="UP000681967">
    <property type="component" value="Unassembled WGS sequence"/>
</dbReference>
<evidence type="ECO:0000313" key="2">
    <source>
        <dbReference type="Proteomes" id="UP000681967"/>
    </source>
</evidence>
<dbReference type="EMBL" id="CAJOBH010043821">
    <property type="protein sequence ID" value="CAF4343594.1"/>
    <property type="molecule type" value="Genomic_DNA"/>
</dbReference>